<organism evidence="1 2">
    <name type="scientific">Hydromonas duriensis</name>
    <dbReference type="NCBI Taxonomy" id="1527608"/>
    <lineage>
        <taxon>Bacteria</taxon>
        <taxon>Pseudomonadati</taxon>
        <taxon>Pseudomonadota</taxon>
        <taxon>Betaproteobacteria</taxon>
        <taxon>Burkholderiales</taxon>
        <taxon>Burkholderiaceae</taxon>
        <taxon>Hydromonas</taxon>
    </lineage>
</organism>
<comment type="caution">
    <text evidence="1">The sequence shown here is derived from an EMBL/GenBank/DDBJ whole genome shotgun (WGS) entry which is preliminary data.</text>
</comment>
<dbReference type="Proteomes" id="UP000294480">
    <property type="component" value="Unassembled WGS sequence"/>
</dbReference>
<dbReference type="RefSeq" id="WP_133621634.1">
    <property type="nucleotide sequence ID" value="NZ_SNZE01000053.1"/>
</dbReference>
<dbReference type="OrthoDB" id="6717961at2"/>
<name>A0A4R6Y6P9_9BURK</name>
<reference evidence="1 2" key="1">
    <citation type="submission" date="2019-03" db="EMBL/GenBank/DDBJ databases">
        <title>Genomic Encyclopedia of Type Strains, Phase IV (KMG-IV): sequencing the most valuable type-strain genomes for metagenomic binning, comparative biology and taxonomic classification.</title>
        <authorList>
            <person name="Goeker M."/>
        </authorList>
    </citation>
    <scope>NUCLEOTIDE SEQUENCE [LARGE SCALE GENOMIC DNA]</scope>
    <source>
        <strain evidence="1 2">DSM 102852</strain>
    </source>
</reference>
<dbReference type="EMBL" id="SNZE01000053">
    <property type="protein sequence ID" value="TDR27027.1"/>
    <property type="molecule type" value="Genomic_DNA"/>
</dbReference>
<sequence length="398" mass="44231">MSFYFSTRLRINLKSLSEPLLQQLKLGKLKARYQAVTKVNGKVETIEGDATFDSNGYSSTGGRVPSRYSSWDGGAKSEVSAQWYIFDENKTEIWHSWVNKMFTDAQTTVNDWSVANIVRAKNGLTTNINNGEIQTTTTTPPDFYNFNYQEIEAGINARIANPYLIDQGSSSLCGMAASAHFYAQKRQSDYEQFVKSLHKYGKATSAAGYQLTTDTDKHLQQYAQSSKKYPASSIVGKVHPVDFILLASLRDHLNGVFDYDPDSDNAGGAVEGGTGMSLPGDVTTLFKNMIGLSDVSFVLPIQTPSFKKDSFTIKSLDEIKSYLDKGYCVAMLIRMNLLSNKISNSPIPEHWIGIHELTYDANERTVDMTVFTWGQSKTYSKISFGAFNTNFLGFAKGL</sequence>
<accession>A0A4R6Y6P9</accession>
<keyword evidence="2" id="KW-1185">Reference proteome</keyword>
<evidence type="ECO:0000313" key="2">
    <source>
        <dbReference type="Proteomes" id="UP000294480"/>
    </source>
</evidence>
<dbReference type="AlphaFoldDB" id="A0A4R6Y6P9"/>
<evidence type="ECO:0000313" key="1">
    <source>
        <dbReference type="EMBL" id="TDR27027.1"/>
    </source>
</evidence>
<protein>
    <submittedName>
        <fullName evidence="1">Uncharacterized protein</fullName>
    </submittedName>
</protein>
<proteinExistence type="predicted"/>
<gene>
    <name evidence="1" type="ORF">DFR44_1535</name>
</gene>